<evidence type="ECO:0000313" key="1">
    <source>
        <dbReference type="EMBL" id="MBS4199846.1"/>
    </source>
</evidence>
<reference evidence="1 2" key="1">
    <citation type="submission" date="2021-05" db="EMBL/GenBank/DDBJ databases">
        <title>Novel Bacillus species.</title>
        <authorList>
            <person name="Liu G."/>
        </authorList>
    </citation>
    <scope>NUCLEOTIDE SEQUENCE [LARGE SCALE GENOMIC DNA]</scope>
    <source>
        <strain evidence="1 2">FJAT-49732</strain>
    </source>
</reference>
<dbReference type="Proteomes" id="UP000682713">
    <property type="component" value="Unassembled WGS sequence"/>
</dbReference>
<keyword evidence="2" id="KW-1185">Reference proteome</keyword>
<protein>
    <submittedName>
        <fullName evidence="1">DUF3908 family protein</fullName>
    </submittedName>
</protein>
<name>A0A942TN83_9BACI</name>
<dbReference type="AlphaFoldDB" id="A0A942TN83"/>
<evidence type="ECO:0000313" key="2">
    <source>
        <dbReference type="Proteomes" id="UP000682713"/>
    </source>
</evidence>
<gene>
    <name evidence="1" type="ORF">KHA93_09270</name>
</gene>
<dbReference type="EMBL" id="JAGYPJ010000001">
    <property type="protein sequence ID" value="MBS4199846.1"/>
    <property type="molecule type" value="Genomic_DNA"/>
</dbReference>
<accession>A0A942TN83</accession>
<sequence>MNRMDYPEFKKYATEWENRRKYQKLITSIEKFVNKENEVVFYPKNLFLEDYYLELYFFGRNKIVILNEREDDVLVKVLRCDQIQSVELTYVDMDEPVNLCIEFNNDETIELNDKTDTDTSWSGQFTTKIEEIFKLLN</sequence>
<organism evidence="1 2">
    <name type="scientific">Lederbergia citrisecunda</name>
    <dbReference type="NCBI Taxonomy" id="2833583"/>
    <lineage>
        <taxon>Bacteria</taxon>
        <taxon>Bacillati</taxon>
        <taxon>Bacillota</taxon>
        <taxon>Bacilli</taxon>
        <taxon>Bacillales</taxon>
        <taxon>Bacillaceae</taxon>
        <taxon>Lederbergia</taxon>
    </lineage>
</organism>
<dbReference type="RefSeq" id="WP_213110482.1">
    <property type="nucleotide sequence ID" value="NZ_JAGYPJ010000001.1"/>
</dbReference>
<proteinExistence type="predicted"/>
<dbReference type="Pfam" id="PF13048">
    <property type="entry name" value="DUF3908"/>
    <property type="match status" value="1"/>
</dbReference>
<dbReference type="InterPro" id="IPR025020">
    <property type="entry name" value="DUF3908"/>
</dbReference>
<comment type="caution">
    <text evidence="1">The sequence shown here is derived from an EMBL/GenBank/DDBJ whole genome shotgun (WGS) entry which is preliminary data.</text>
</comment>